<dbReference type="CDD" id="cd04301">
    <property type="entry name" value="NAT_SF"/>
    <property type="match status" value="1"/>
</dbReference>
<dbReference type="Gene3D" id="3.40.630.30">
    <property type="match status" value="1"/>
</dbReference>
<dbReference type="PIRSF" id="PIRSF037663">
    <property type="entry name" value="Acetyltransf_GNAT_prd"/>
    <property type="match status" value="1"/>
</dbReference>
<dbReference type="Pfam" id="PF00583">
    <property type="entry name" value="Acetyltransf_1"/>
    <property type="match status" value="1"/>
</dbReference>
<dbReference type="AlphaFoldDB" id="A0A9X9ESB2"/>
<comment type="caution">
    <text evidence="2">The sequence shown here is derived from an EMBL/GenBank/DDBJ whole genome shotgun (WGS) entry which is preliminary data.</text>
</comment>
<dbReference type="OrthoDB" id="8593648at2"/>
<dbReference type="RefSeq" id="WP_137016932.1">
    <property type="nucleotide sequence ID" value="NZ_SZNS01000012.1"/>
</dbReference>
<accession>A0A9X9ESB2</accession>
<evidence type="ECO:0000313" key="3">
    <source>
        <dbReference type="Proteomes" id="UP000309170"/>
    </source>
</evidence>
<evidence type="ECO:0000259" key="1">
    <source>
        <dbReference type="PROSITE" id="PS51186"/>
    </source>
</evidence>
<dbReference type="FunFam" id="3.40.630.30:FF:000133">
    <property type="entry name" value="Acetyltransferase, GNAT family"/>
    <property type="match status" value="1"/>
</dbReference>
<gene>
    <name evidence="2" type="ORF">FC678_12195</name>
</gene>
<proteinExistence type="predicted"/>
<name>A0A9X9ESB2_9BACI</name>
<dbReference type="InterPro" id="IPR016181">
    <property type="entry name" value="Acyl_CoA_acyltransferase"/>
</dbReference>
<protein>
    <submittedName>
        <fullName evidence="2">GNAT family N-acetyltransferase</fullName>
    </submittedName>
</protein>
<feature type="domain" description="N-acetyltransferase" evidence="1">
    <location>
        <begin position="1"/>
        <end position="148"/>
    </location>
</feature>
<dbReference type="InterPro" id="IPR000182">
    <property type="entry name" value="GNAT_dom"/>
</dbReference>
<dbReference type="PROSITE" id="PS51186">
    <property type="entry name" value="GNAT"/>
    <property type="match status" value="1"/>
</dbReference>
<dbReference type="Proteomes" id="UP000309170">
    <property type="component" value="Unassembled WGS sequence"/>
</dbReference>
<dbReference type="SUPFAM" id="SSF55729">
    <property type="entry name" value="Acyl-CoA N-acyltransferases (Nat)"/>
    <property type="match status" value="1"/>
</dbReference>
<dbReference type="InterPro" id="IPR017255">
    <property type="entry name" value="AcTrfase_GNAT_prd"/>
</dbReference>
<organism evidence="2 3">
    <name type="scientific">Peribacillus simplex</name>
    <dbReference type="NCBI Taxonomy" id="1478"/>
    <lineage>
        <taxon>Bacteria</taxon>
        <taxon>Bacillati</taxon>
        <taxon>Bacillota</taxon>
        <taxon>Bacilli</taxon>
        <taxon>Bacillales</taxon>
        <taxon>Bacillaceae</taxon>
        <taxon>Peribacillus</taxon>
    </lineage>
</organism>
<reference evidence="2 3" key="1">
    <citation type="journal article" date="2019" name="Environ. Microbiol.">
        <title>An active ?-lactamase is a part of an orchestrated cell wall stress resistance network of Bacillus subtilis and related rhizosphere species.</title>
        <authorList>
            <person name="Bucher T."/>
            <person name="Keren-Paz A."/>
            <person name="Hausser J."/>
            <person name="Olender T."/>
            <person name="Cytryn E."/>
            <person name="Kolodkin-Gal I."/>
        </authorList>
    </citation>
    <scope>NUCLEOTIDE SEQUENCE [LARGE SCALE GENOMIC DNA]</scope>
    <source>
        <strain evidence="2 3">I4</strain>
    </source>
</reference>
<dbReference type="EMBL" id="SZNT01000154">
    <property type="protein sequence ID" value="TKH11481.1"/>
    <property type="molecule type" value="Genomic_DNA"/>
</dbReference>
<sequence length="159" mass="18194">MEIRSVNGSDYYAISPLINEWWGGRQMSDMLPKLFFDHFTNTSFIAEKEGKIVGFLIGILSQSQSDEAYIHFVGVHPEYRKKDIGRHLYHQFFNVVNENGRNVVRCVTSPVNKSSIAYHCKLGFEIEVGDKTIDGVSVHSDYDGLNQDRILFVKQLSMN</sequence>
<evidence type="ECO:0000313" key="2">
    <source>
        <dbReference type="EMBL" id="TKH11481.1"/>
    </source>
</evidence>
<dbReference type="GO" id="GO:0016747">
    <property type="term" value="F:acyltransferase activity, transferring groups other than amino-acyl groups"/>
    <property type="evidence" value="ECO:0007669"/>
    <property type="project" value="InterPro"/>
</dbReference>
<dbReference type="PANTHER" id="PTHR43072:SF36">
    <property type="entry name" value="RIBOSOMAL-PROTEIN-ALANINE ACETYLTRANSFERASE"/>
    <property type="match status" value="1"/>
</dbReference>
<dbReference type="PANTHER" id="PTHR43072">
    <property type="entry name" value="N-ACETYLTRANSFERASE"/>
    <property type="match status" value="1"/>
</dbReference>